<feature type="site" description="Interaction with DNA" evidence="10">
    <location>
        <position position="148"/>
    </location>
</feature>
<protein>
    <recommendedName>
        <fullName evidence="10">DNA topoisomerase 1</fullName>
        <ecNumber evidence="10">5.6.2.1</ecNumber>
    </recommendedName>
    <alternativeName>
        <fullName evidence="10">DNA topoisomerase I</fullName>
    </alternativeName>
</protein>
<evidence type="ECO:0000313" key="13">
    <source>
        <dbReference type="EMBL" id="UTC24728.1"/>
    </source>
</evidence>
<evidence type="ECO:0000256" key="1">
    <source>
        <dbReference type="ARBA" id="ARBA00000213"/>
    </source>
</evidence>
<evidence type="ECO:0000313" key="14">
    <source>
        <dbReference type="Proteomes" id="UP001055955"/>
    </source>
</evidence>
<dbReference type="Gene3D" id="1.10.460.10">
    <property type="entry name" value="Topoisomerase I, domain 2"/>
    <property type="match status" value="1"/>
</dbReference>
<dbReference type="SMART" id="SM00437">
    <property type="entry name" value="TOP1Ac"/>
    <property type="match status" value="1"/>
</dbReference>
<feature type="domain" description="Toprim" evidence="11">
    <location>
        <begin position="4"/>
        <end position="118"/>
    </location>
</feature>
<feature type="site" description="Interaction with DNA" evidence="10">
    <location>
        <position position="144"/>
    </location>
</feature>
<dbReference type="EC" id="5.6.2.1" evidence="10"/>
<keyword evidence="7 10" id="KW-0799">Topoisomerase</keyword>
<comment type="catalytic activity">
    <reaction evidence="1 10">
        <text>ATP-independent breakage of single-stranded DNA, followed by passage and rejoining.</text>
        <dbReference type="EC" id="5.6.2.1"/>
    </reaction>
</comment>
<feature type="site" description="Interaction with DNA" evidence="10">
    <location>
        <position position="160"/>
    </location>
</feature>
<dbReference type="Gene3D" id="3.40.50.140">
    <property type="match status" value="1"/>
</dbReference>
<dbReference type="GO" id="GO:0003917">
    <property type="term" value="F:DNA topoisomerase type I (single strand cut, ATP-independent) activity"/>
    <property type="evidence" value="ECO:0007669"/>
    <property type="project" value="UniProtKB-EC"/>
</dbReference>
<evidence type="ECO:0000256" key="7">
    <source>
        <dbReference type="ARBA" id="ARBA00023029"/>
    </source>
</evidence>
<feature type="site" description="Interaction with DNA" evidence="10">
    <location>
        <position position="145"/>
    </location>
</feature>
<evidence type="ECO:0000259" key="12">
    <source>
        <dbReference type="PROSITE" id="PS52039"/>
    </source>
</evidence>
<dbReference type="SUPFAM" id="SSF57783">
    <property type="entry name" value="Zinc beta-ribbon"/>
    <property type="match status" value="2"/>
</dbReference>
<dbReference type="PRINTS" id="PR00417">
    <property type="entry name" value="PRTPISMRASEI"/>
</dbReference>
<evidence type="ECO:0000256" key="8">
    <source>
        <dbReference type="ARBA" id="ARBA00023125"/>
    </source>
</evidence>
<sequence>MSEHKLVIVESPTKAKTIQKFLGKDYTILATYGHIYELIKKNNAIDTEHGFKMHYQVVDKNKKHVDNITKSAAKCSQLILATDPDREGEAIAWHVCEHLKSKKKYEHLTVHRCTFHQITKKAILESIANPQSINMDLVDAQQTRRAMDFLLGYNISPLMWRTIKPGTSAGRVQSPALSLIVRREQERNAFESQEYWKVTAKTSEMALALSAIGDNKLDKFSIQNQEEAEKIVSGALAAKSAILANIESKARQRNPKPPFTTSTMQQEAATRINFPTAKTMKVAQELYEGVNIDGTQTGLITYMRTDSVSLSKEAISDIRTMITQNFSPKHLPDEPRLYKTKTKNAQEAHEAIRPSDANLTPEYLKQFLSPDQLKLYQLIWSRAVSSQMVAAKINTTTYFVEVDEYLFKTSGSTIEFPGFLDAYADHDHTQTILPRLSEGDTLNITAITPSQHFTEPPARFTEASIVKTLEELGIGRPSTYATIISTLKKRAYVEMENKQFAPTDIADVINKFLTLYFTDYIDYQFTAKMEDGLDDISRGDGNKEQLLQAFWTDLHGTVERVSKTVKRSDVAHEQLDEKCPECDKNLVLKLGRHGKFIGCSGYPECGYTRPLEDTPQAEPEIVDKKCPKCSSDLVKKHGPTGDFYGCSSYPECKHIEPLPENITDVDCPKCNKNKIIKRKSKRGKIFYSCMGYPKCKYAIWNPPLKKSCPKCKWPIMTEKTLKSGTTVICPECGHKDGDDID</sequence>
<feature type="domain" description="Topo IA-type catalytic" evidence="12">
    <location>
        <begin position="134"/>
        <end position="558"/>
    </location>
</feature>
<dbReference type="InterPro" id="IPR013498">
    <property type="entry name" value="Topo_IA_Znf"/>
</dbReference>
<keyword evidence="9 10" id="KW-0413">Isomerase</keyword>
<comment type="similarity">
    <text evidence="2 10">Belongs to the type IA topoisomerase family.</text>
</comment>
<organism evidence="13 14">
    <name type="scientific">Candidatus Comchoanobacter bicostacola</name>
    <dbReference type="NCBI Taxonomy" id="2919598"/>
    <lineage>
        <taxon>Bacteria</taxon>
        <taxon>Pseudomonadati</taxon>
        <taxon>Pseudomonadota</taxon>
        <taxon>Gammaproteobacteria</taxon>
        <taxon>Candidatus Comchoanobacterales</taxon>
        <taxon>Candidatus Comchoanobacteraceae</taxon>
        <taxon>Candidatus Comchoanobacter</taxon>
    </lineage>
</organism>
<dbReference type="PROSITE" id="PS50880">
    <property type="entry name" value="TOPRIM"/>
    <property type="match status" value="1"/>
</dbReference>
<dbReference type="InterPro" id="IPR013824">
    <property type="entry name" value="Topo_IA_cen_sub1"/>
</dbReference>
<dbReference type="PROSITE" id="PS00396">
    <property type="entry name" value="TOPO_IA_1"/>
    <property type="match status" value="1"/>
</dbReference>
<dbReference type="Pfam" id="PF01131">
    <property type="entry name" value="Topoisom_bac"/>
    <property type="match status" value="1"/>
</dbReference>
<dbReference type="RefSeq" id="WP_258568516.1">
    <property type="nucleotide sequence ID" value="NZ_CP092900.1"/>
</dbReference>
<dbReference type="Proteomes" id="UP001055955">
    <property type="component" value="Chromosome"/>
</dbReference>
<evidence type="ECO:0000256" key="2">
    <source>
        <dbReference type="ARBA" id="ARBA00009446"/>
    </source>
</evidence>
<dbReference type="PROSITE" id="PS52039">
    <property type="entry name" value="TOPO_IA_2"/>
    <property type="match status" value="1"/>
</dbReference>
<feature type="site" description="Interaction with DNA" evidence="10">
    <location>
        <position position="153"/>
    </location>
</feature>
<dbReference type="CDD" id="cd00186">
    <property type="entry name" value="TOP1Ac"/>
    <property type="match status" value="1"/>
</dbReference>
<keyword evidence="6" id="KW-0460">Magnesium</keyword>
<feature type="site" description="Interaction with DNA" evidence="10">
    <location>
        <position position="304"/>
    </location>
</feature>
<dbReference type="InterPro" id="IPR000380">
    <property type="entry name" value="Topo_IA"/>
</dbReference>
<keyword evidence="8 10" id="KW-0238">DNA-binding</keyword>
<dbReference type="SMART" id="SM00493">
    <property type="entry name" value="TOPRIM"/>
    <property type="match status" value="1"/>
</dbReference>
<dbReference type="Gene3D" id="2.70.20.10">
    <property type="entry name" value="Topoisomerase I, domain 3"/>
    <property type="match status" value="1"/>
</dbReference>
<dbReference type="HAMAP" id="MF_00952">
    <property type="entry name" value="Topoisom_1_prok"/>
    <property type="match status" value="1"/>
</dbReference>
<dbReference type="InterPro" id="IPR006171">
    <property type="entry name" value="TOPRIM_dom"/>
</dbReference>
<dbReference type="InterPro" id="IPR023406">
    <property type="entry name" value="Topo_IA_AS"/>
</dbReference>
<dbReference type="Gene3D" id="1.10.290.10">
    <property type="entry name" value="Topoisomerase I, domain 4"/>
    <property type="match status" value="1"/>
</dbReference>
<dbReference type="SMART" id="SM00436">
    <property type="entry name" value="TOP1Bc"/>
    <property type="match status" value="1"/>
</dbReference>
<dbReference type="InterPro" id="IPR013826">
    <property type="entry name" value="Topo_IA_cen_sub3"/>
</dbReference>
<dbReference type="InterPro" id="IPR023405">
    <property type="entry name" value="Topo_IA_core_domain"/>
</dbReference>
<dbReference type="NCBIfam" id="TIGR01051">
    <property type="entry name" value="topA_bact"/>
    <property type="match status" value="1"/>
</dbReference>
<evidence type="ECO:0000256" key="10">
    <source>
        <dbReference type="HAMAP-Rule" id="MF_00952"/>
    </source>
</evidence>
<evidence type="ECO:0000256" key="9">
    <source>
        <dbReference type="ARBA" id="ARBA00023235"/>
    </source>
</evidence>
<comment type="subunit">
    <text evidence="10">Monomer.</text>
</comment>
<comment type="function">
    <text evidence="10">Releases the supercoiling and torsional tension of DNA, which is introduced during the DNA replication and transcription, by transiently cleaving and rejoining one strand of the DNA duplex. Introduces a single-strand break via transesterification at a target site in duplex DNA. The scissile phosphodiester is attacked by the catalytic tyrosine of the enzyme, resulting in the formation of a DNA-(5'-phosphotyrosyl)-enzyme intermediate and the expulsion of a 3'-OH DNA strand. The free DNA strand then undergoes passage around the unbroken strand, thus removing DNA supercoils. Finally, in the religation step, the DNA 3'-OH attacks the covalent intermediate to expel the active-site tyrosine and restore the DNA phosphodiester backbone.</text>
</comment>
<dbReference type="InterPro" id="IPR013825">
    <property type="entry name" value="Topo_IA_cen_sub2"/>
</dbReference>
<evidence type="ECO:0000259" key="11">
    <source>
        <dbReference type="PROSITE" id="PS50880"/>
    </source>
</evidence>
<feature type="active site" description="O-(5'-phospho-DNA)-tyrosine intermediate" evidence="10">
    <location>
        <position position="302"/>
    </location>
</feature>
<dbReference type="InterPro" id="IPR003602">
    <property type="entry name" value="Topo_IA_DNA-bd_dom"/>
</dbReference>
<evidence type="ECO:0000256" key="3">
    <source>
        <dbReference type="ARBA" id="ARBA00022723"/>
    </source>
</evidence>
<dbReference type="Pfam" id="PF01751">
    <property type="entry name" value="Toprim"/>
    <property type="match status" value="1"/>
</dbReference>
<feature type="site" description="Interaction with DNA" evidence="10">
    <location>
        <position position="34"/>
    </location>
</feature>
<dbReference type="PANTHER" id="PTHR42785">
    <property type="entry name" value="DNA TOPOISOMERASE, TYPE IA, CORE"/>
    <property type="match status" value="1"/>
</dbReference>
<evidence type="ECO:0000256" key="4">
    <source>
        <dbReference type="ARBA" id="ARBA00022771"/>
    </source>
</evidence>
<dbReference type="InterPro" id="IPR028612">
    <property type="entry name" value="Topoisom_1_IA"/>
</dbReference>
<reference evidence="13 14" key="1">
    <citation type="journal article" date="2022" name="Nat. Microbiol.">
        <title>The microbiome of a bacterivorous marine choanoflagellate contains a resource-demanding obligate bacterial associate.</title>
        <authorList>
            <person name="Needham D.M."/>
            <person name="Poirier C."/>
            <person name="Bachy C."/>
            <person name="George E.E."/>
            <person name="Wilken S."/>
            <person name="Yung C.C.M."/>
            <person name="Limardo A.J."/>
            <person name="Morando M."/>
            <person name="Sudek L."/>
            <person name="Malmstrom R.R."/>
            <person name="Keeling P.J."/>
            <person name="Santoro A.E."/>
            <person name="Worden A.Z."/>
        </authorList>
    </citation>
    <scope>NUCLEOTIDE SEQUENCE [LARGE SCALE GENOMIC DNA]</scope>
    <source>
        <strain evidence="13 14">Comchoano-1</strain>
    </source>
</reference>
<feature type="region of interest" description="Interaction with DNA" evidence="10">
    <location>
        <begin position="168"/>
        <end position="173"/>
    </location>
</feature>
<keyword evidence="4" id="KW-0863">Zinc-finger</keyword>
<evidence type="ECO:0000256" key="6">
    <source>
        <dbReference type="ARBA" id="ARBA00022842"/>
    </source>
</evidence>
<dbReference type="SUPFAM" id="SSF56712">
    <property type="entry name" value="Prokaryotic type I DNA topoisomerase"/>
    <property type="match status" value="1"/>
</dbReference>
<keyword evidence="14" id="KW-1185">Reference proteome</keyword>
<name>A0ABY5DL82_9GAMM</name>
<keyword evidence="3" id="KW-0479">Metal-binding</keyword>
<dbReference type="InterPro" id="IPR034149">
    <property type="entry name" value="TOPRIM_TopoI"/>
</dbReference>
<dbReference type="Gene3D" id="3.30.65.10">
    <property type="entry name" value="Bacterial Topoisomerase I, domain 1"/>
    <property type="match status" value="3"/>
</dbReference>
<dbReference type="PANTHER" id="PTHR42785:SF1">
    <property type="entry name" value="DNA TOPOISOMERASE"/>
    <property type="match status" value="1"/>
</dbReference>
<keyword evidence="5" id="KW-0862">Zinc</keyword>
<dbReference type="InterPro" id="IPR013497">
    <property type="entry name" value="Topo_IA_cen"/>
</dbReference>
<dbReference type="CDD" id="cd03363">
    <property type="entry name" value="TOPRIM_TopoIA_TopoI"/>
    <property type="match status" value="1"/>
</dbReference>
<feature type="site" description="Interaction with DNA" evidence="10">
    <location>
        <position position="490"/>
    </location>
</feature>
<accession>A0ABY5DL82</accession>
<evidence type="ECO:0000256" key="5">
    <source>
        <dbReference type="ARBA" id="ARBA00022833"/>
    </source>
</evidence>
<gene>
    <name evidence="10 13" type="primary">topA</name>
    <name evidence="13" type="ORF">MMH89_00950</name>
</gene>
<proteinExistence type="inferred from homology"/>
<dbReference type="InterPro" id="IPR005733">
    <property type="entry name" value="TopoI_bac-type"/>
</dbReference>
<dbReference type="EMBL" id="CP092900">
    <property type="protein sequence ID" value="UTC24728.1"/>
    <property type="molecule type" value="Genomic_DNA"/>
</dbReference>
<dbReference type="Pfam" id="PF01396">
    <property type="entry name" value="Zn_ribbon_Top1"/>
    <property type="match status" value="3"/>
</dbReference>
<dbReference type="InterPro" id="IPR003601">
    <property type="entry name" value="Topo_IA_2"/>
</dbReference>